<dbReference type="RefSeq" id="WP_004399280.1">
    <property type="nucleotide sequence ID" value="NC_000964.3"/>
</dbReference>
<dbReference type="OrthoDB" id="2891906at2"/>
<protein>
    <submittedName>
        <fullName evidence="1">Uncharacterized protein</fullName>
    </submittedName>
</protein>
<dbReference type="EMBL" id="CP052842">
    <property type="protein sequence ID" value="QJP88774.1"/>
    <property type="molecule type" value="Genomic_DNA"/>
</dbReference>
<organism evidence="1">
    <name type="scientific">Bacillus subtilis (strain 168)</name>
    <dbReference type="NCBI Taxonomy" id="224308"/>
    <lineage>
        <taxon>Bacteria</taxon>
        <taxon>Bacillati</taxon>
        <taxon>Bacillota</taxon>
        <taxon>Bacilli</taxon>
        <taxon>Bacillales</taxon>
        <taxon>Bacillaceae</taxon>
        <taxon>Bacillus</taxon>
    </lineage>
</organism>
<evidence type="ECO:0000313" key="1">
    <source>
        <dbReference type="EMBL" id="QJP88774.1"/>
    </source>
</evidence>
<proteinExistence type="predicted"/>
<dbReference type="KEGG" id="bsu:BSU20470"/>
<accession>A0A6M3ZCR3</accession>
<reference evidence="1" key="1">
    <citation type="submission" date="2020-04" db="EMBL/GenBank/DDBJ databases">
        <title>Phage recombination drives evolution of spore-forming Bacilli.</title>
        <authorList>
            <person name="Dragos A."/>
            <person name="Kovacs A.T."/>
        </authorList>
    </citation>
    <scope>NUCLEOTIDE SEQUENCE</scope>
    <source>
        <strain evidence="1">168</strain>
    </source>
</reference>
<dbReference type="AlphaFoldDB" id="A0A6M3ZCR3"/>
<sequence>MNLYEIMLEHFAPKGSERGIFTYLLAQSDEEVYEWLKTDPSLSDGRAVYTPYQDNEANGKTYAIYNQSFDIVGHEKYKDRMIRLKGELNDEVELTDLYYGMTLVGWSMVKSDIPSEQIELLKDTGISIESA</sequence>
<name>A0A6M3ZCR3_BACSU</name>
<gene>
    <name evidence="1" type="ORF">HIR78_12415</name>
</gene>